<dbReference type="SUPFAM" id="SSF50156">
    <property type="entry name" value="PDZ domain-like"/>
    <property type="match status" value="1"/>
</dbReference>
<dbReference type="Proteomes" id="UP001516023">
    <property type="component" value="Unassembled WGS sequence"/>
</dbReference>
<name>A0ABD3Q713_9STRA</name>
<protein>
    <recommendedName>
        <fullName evidence="4">PDZ domain-containing protein</fullName>
    </recommendedName>
</protein>
<evidence type="ECO:0000313" key="2">
    <source>
        <dbReference type="EMBL" id="KAL3796299.1"/>
    </source>
</evidence>
<reference evidence="2 3" key="1">
    <citation type="journal article" date="2020" name="G3 (Bethesda)">
        <title>Improved Reference Genome for Cyclotella cryptica CCMP332, a Model for Cell Wall Morphogenesis, Salinity Adaptation, and Lipid Production in Diatoms (Bacillariophyta).</title>
        <authorList>
            <person name="Roberts W.R."/>
            <person name="Downey K.M."/>
            <person name="Ruck E.C."/>
            <person name="Traller J.C."/>
            <person name="Alverson A.J."/>
        </authorList>
    </citation>
    <scope>NUCLEOTIDE SEQUENCE [LARGE SCALE GENOMIC DNA]</scope>
    <source>
        <strain evidence="2 3">CCMP332</strain>
    </source>
</reference>
<proteinExistence type="predicted"/>
<evidence type="ECO:0008006" key="4">
    <source>
        <dbReference type="Google" id="ProtNLM"/>
    </source>
</evidence>
<evidence type="ECO:0000256" key="1">
    <source>
        <dbReference type="SAM" id="MobiDB-lite"/>
    </source>
</evidence>
<feature type="region of interest" description="Disordered" evidence="1">
    <location>
        <begin position="1"/>
        <end position="33"/>
    </location>
</feature>
<dbReference type="EMBL" id="JABMIG020000064">
    <property type="protein sequence ID" value="KAL3796299.1"/>
    <property type="molecule type" value="Genomic_DNA"/>
</dbReference>
<organism evidence="2 3">
    <name type="scientific">Cyclotella cryptica</name>
    <dbReference type="NCBI Taxonomy" id="29204"/>
    <lineage>
        <taxon>Eukaryota</taxon>
        <taxon>Sar</taxon>
        <taxon>Stramenopiles</taxon>
        <taxon>Ochrophyta</taxon>
        <taxon>Bacillariophyta</taxon>
        <taxon>Coscinodiscophyceae</taxon>
        <taxon>Thalassiosirophycidae</taxon>
        <taxon>Stephanodiscales</taxon>
        <taxon>Stephanodiscaceae</taxon>
        <taxon>Cyclotella</taxon>
    </lineage>
</organism>
<evidence type="ECO:0000313" key="3">
    <source>
        <dbReference type="Proteomes" id="UP001516023"/>
    </source>
</evidence>
<keyword evidence="3" id="KW-1185">Reference proteome</keyword>
<dbReference type="InterPro" id="IPR036034">
    <property type="entry name" value="PDZ_sf"/>
</dbReference>
<feature type="compositionally biased region" description="Basic and acidic residues" evidence="1">
    <location>
        <begin position="16"/>
        <end position="25"/>
    </location>
</feature>
<dbReference type="AlphaFoldDB" id="A0ABD3Q713"/>
<gene>
    <name evidence="2" type="ORF">HJC23_008619</name>
</gene>
<accession>A0ABD3Q713</accession>
<sequence>MMFQLSLSAGFAQREGSGRDEERSNEPMPCPYSPHPKNRKLNCYRATLASECTHNNTTRSTSYSCRSLPALIYYSDTDESDCSVDDNADETILRADANALSLENLERLAIAKFGTSHLSQIKHQYITAPSGDAGVKLEIKQGLIVVKKISIHSPLFGILHKYDIISTIDGVDLDGFTAKQAEELFIAKGKRQCHLVSFRIHREESETTSPESSIAPDENDICFQGDIGLIL</sequence>
<comment type="caution">
    <text evidence="2">The sequence shown here is derived from an EMBL/GenBank/DDBJ whole genome shotgun (WGS) entry which is preliminary data.</text>
</comment>